<reference evidence="3" key="1">
    <citation type="journal article" date="2008" name="Nat. Genet.">
        <title>The Pristionchus pacificus genome provides a unique perspective on nematode lifestyle and parasitism.</title>
        <authorList>
            <person name="Dieterich C."/>
            <person name="Clifton S.W."/>
            <person name="Schuster L.N."/>
            <person name="Chinwalla A."/>
            <person name="Delehaunty K."/>
            <person name="Dinkelacker I."/>
            <person name="Fulton L."/>
            <person name="Fulton R."/>
            <person name="Godfrey J."/>
            <person name="Minx P."/>
            <person name="Mitreva M."/>
            <person name="Roeseler W."/>
            <person name="Tian H."/>
            <person name="Witte H."/>
            <person name="Yang S.P."/>
            <person name="Wilson R.K."/>
            <person name="Sommer R.J."/>
        </authorList>
    </citation>
    <scope>NUCLEOTIDE SEQUENCE [LARGE SCALE GENOMIC DNA]</scope>
    <source>
        <strain evidence="3">PS312</strain>
    </source>
</reference>
<feature type="compositionally biased region" description="Gly residues" evidence="1">
    <location>
        <begin position="33"/>
        <end position="47"/>
    </location>
</feature>
<dbReference type="Proteomes" id="UP000005239">
    <property type="component" value="Unassembled WGS sequence"/>
</dbReference>
<keyword evidence="3" id="KW-1185">Reference proteome</keyword>
<evidence type="ECO:0000256" key="1">
    <source>
        <dbReference type="SAM" id="MobiDB-lite"/>
    </source>
</evidence>
<name>A0A2A6B7Z4_PRIPA</name>
<feature type="compositionally biased region" description="Low complexity" evidence="1">
    <location>
        <begin position="48"/>
        <end position="59"/>
    </location>
</feature>
<feature type="region of interest" description="Disordered" evidence="1">
    <location>
        <begin position="26"/>
        <end position="59"/>
    </location>
</feature>
<accession>A0A2A6B7Z4</accession>
<evidence type="ECO:0000313" key="2">
    <source>
        <dbReference type="EnsemblMetazoa" id="PPA33599.1"/>
    </source>
</evidence>
<reference evidence="2" key="2">
    <citation type="submission" date="2022-06" db="UniProtKB">
        <authorList>
            <consortium name="EnsemblMetazoa"/>
        </authorList>
    </citation>
    <scope>IDENTIFICATION</scope>
    <source>
        <strain evidence="2">PS312</strain>
    </source>
</reference>
<organism evidence="2 3">
    <name type="scientific">Pristionchus pacificus</name>
    <name type="common">Parasitic nematode worm</name>
    <dbReference type="NCBI Taxonomy" id="54126"/>
    <lineage>
        <taxon>Eukaryota</taxon>
        <taxon>Metazoa</taxon>
        <taxon>Ecdysozoa</taxon>
        <taxon>Nematoda</taxon>
        <taxon>Chromadorea</taxon>
        <taxon>Rhabditida</taxon>
        <taxon>Rhabditina</taxon>
        <taxon>Diplogasteromorpha</taxon>
        <taxon>Diplogasteroidea</taxon>
        <taxon>Neodiplogasteridae</taxon>
        <taxon>Pristionchus</taxon>
    </lineage>
</organism>
<evidence type="ECO:0000313" key="3">
    <source>
        <dbReference type="Proteomes" id="UP000005239"/>
    </source>
</evidence>
<protein>
    <submittedName>
        <fullName evidence="2">Uncharacterized protein</fullName>
    </submittedName>
</protein>
<accession>A0A8R1YNZ3</accession>
<gene>
    <name evidence="2" type="primary">WBGene00271968</name>
</gene>
<proteinExistence type="predicted"/>
<sequence length="81" mass="7634">MEGVARQILLCNNDLCNESKAITTANARPKGGNAAGPGVAPGTGHAGAPGAANPSAETGSATAPALLLTAAATAAIVGARL</sequence>
<dbReference type="AlphaFoldDB" id="A0A2A6B7Z4"/>
<dbReference type="EnsemblMetazoa" id="PPA33599.1">
    <property type="protein sequence ID" value="PPA33599.1"/>
    <property type="gene ID" value="WBGene00271968"/>
</dbReference>